<organism evidence="2 3">
    <name type="scientific">Microbulbifer agarilyticus</name>
    <dbReference type="NCBI Taxonomy" id="260552"/>
    <lineage>
        <taxon>Bacteria</taxon>
        <taxon>Pseudomonadati</taxon>
        <taxon>Pseudomonadota</taxon>
        <taxon>Gammaproteobacteria</taxon>
        <taxon>Cellvibrionales</taxon>
        <taxon>Microbulbiferaceae</taxon>
        <taxon>Microbulbifer</taxon>
    </lineage>
</organism>
<sequence length="250" mass="27300">MAVIWQQQRNGNHYEVRTHGASVRLYTNGVFHTQWNPRDPLKGSLWELLLLPAFFRPPAQVRRVLLLGVGGGALVRLLQTYCSPDQILGVDIDPVHLSVAKRFFEVRGVELVCADARTVVADLTAGDAPPFDLVVDDLFGHVDGEAERAFAADPEWCEAILALVGPAGMVVSNFGSRGELLASGWRTPGISAQLAAPGGSWTLDHPDYENCIGVFSRIPLDRNDLKLHAPAVLNPGNPARKMDARIRALR</sequence>
<protein>
    <submittedName>
        <fullName evidence="2">SAM-dependent methyltransferase</fullName>
    </submittedName>
</protein>
<evidence type="ECO:0000313" key="3">
    <source>
        <dbReference type="Proteomes" id="UP000188219"/>
    </source>
</evidence>
<keyword evidence="2" id="KW-0808">Transferase</keyword>
<dbReference type="GO" id="GO:0032259">
    <property type="term" value="P:methylation"/>
    <property type="evidence" value="ECO:0007669"/>
    <property type="project" value="UniProtKB-KW"/>
</dbReference>
<dbReference type="RefSeq" id="WP_077402804.1">
    <property type="nucleotide sequence ID" value="NZ_CP019650.1"/>
</dbReference>
<dbReference type="InterPro" id="IPR029063">
    <property type="entry name" value="SAM-dependent_MTases_sf"/>
</dbReference>
<reference evidence="2" key="1">
    <citation type="submission" date="2017-02" db="EMBL/GenBank/DDBJ databases">
        <title>Genome of Microbulbifer agarilyticus GP101.</title>
        <authorList>
            <person name="Jung J."/>
            <person name="Bae S.S."/>
            <person name="Baek K."/>
        </authorList>
    </citation>
    <scope>NUCLEOTIDE SEQUENCE [LARGE SCALE GENOMIC DNA]</scope>
    <source>
        <strain evidence="2">GP101</strain>
    </source>
</reference>
<gene>
    <name evidence="2" type="ORF">Mag101_07230</name>
</gene>
<dbReference type="EMBL" id="CP019650">
    <property type="protein sequence ID" value="AQQ67453.1"/>
    <property type="molecule type" value="Genomic_DNA"/>
</dbReference>
<feature type="domain" description="Methyltransferase" evidence="1">
    <location>
        <begin position="64"/>
        <end position="150"/>
    </location>
</feature>
<accession>A0A1Q2M3Z8</accession>
<evidence type="ECO:0000313" key="2">
    <source>
        <dbReference type="EMBL" id="AQQ67453.1"/>
    </source>
</evidence>
<dbReference type="GO" id="GO:0008168">
    <property type="term" value="F:methyltransferase activity"/>
    <property type="evidence" value="ECO:0007669"/>
    <property type="project" value="UniProtKB-KW"/>
</dbReference>
<proteinExistence type="predicted"/>
<dbReference type="KEGG" id="maga:Mag101_07230"/>
<dbReference type="Proteomes" id="UP000188219">
    <property type="component" value="Chromosome"/>
</dbReference>
<keyword evidence="3" id="KW-1185">Reference proteome</keyword>
<dbReference type="OrthoDB" id="191025at2"/>
<dbReference type="Gene3D" id="3.40.50.150">
    <property type="entry name" value="Vaccinia Virus protein VP39"/>
    <property type="match status" value="1"/>
</dbReference>
<name>A0A1Q2M3Z8_9GAMM</name>
<evidence type="ECO:0000259" key="1">
    <source>
        <dbReference type="Pfam" id="PF13649"/>
    </source>
</evidence>
<dbReference type="Pfam" id="PF13649">
    <property type="entry name" value="Methyltransf_25"/>
    <property type="match status" value="1"/>
</dbReference>
<keyword evidence="2" id="KW-0489">Methyltransferase</keyword>
<dbReference type="InterPro" id="IPR041698">
    <property type="entry name" value="Methyltransf_25"/>
</dbReference>
<dbReference type="STRING" id="260552.Mag101_07230"/>
<dbReference type="AlphaFoldDB" id="A0A1Q2M3Z8"/>
<dbReference type="SUPFAM" id="SSF53335">
    <property type="entry name" value="S-adenosyl-L-methionine-dependent methyltransferases"/>
    <property type="match status" value="1"/>
</dbReference>